<sequence length="55" mass="5958">MTKIPGRMKIDTPSSGSVITRLVCLNCPVTVFGRNFVMDLVCIPLSGIDVIFGMN</sequence>
<accession>A0A392V9L2</accession>
<keyword evidence="2" id="KW-1185">Reference proteome</keyword>
<dbReference type="EMBL" id="LXQA011083357">
    <property type="protein sequence ID" value="MCI84132.1"/>
    <property type="molecule type" value="Genomic_DNA"/>
</dbReference>
<evidence type="ECO:0000313" key="1">
    <source>
        <dbReference type="EMBL" id="MCI84132.1"/>
    </source>
</evidence>
<reference evidence="1 2" key="1">
    <citation type="journal article" date="2018" name="Front. Plant Sci.">
        <title>Red Clover (Trifolium pratense) and Zigzag Clover (T. medium) - A Picture of Genomic Similarities and Differences.</title>
        <authorList>
            <person name="Dluhosova J."/>
            <person name="Istvanek J."/>
            <person name="Nedelnik J."/>
            <person name="Repkova J."/>
        </authorList>
    </citation>
    <scope>NUCLEOTIDE SEQUENCE [LARGE SCALE GENOMIC DNA]</scope>
    <source>
        <strain evidence="2">cv. 10/8</strain>
        <tissue evidence="1">Leaf</tissue>
    </source>
</reference>
<dbReference type="Proteomes" id="UP000265520">
    <property type="component" value="Unassembled WGS sequence"/>
</dbReference>
<name>A0A392V9L2_9FABA</name>
<comment type="caution">
    <text evidence="1">The sequence shown here is derived from an EMBL/GenBank/DDBJ whole genome shotgun (WGS) entry which is preliminary data.</text>
</comment>
<dbReference type="Pfam" id="PF08284">
    <property type="entry name" value="RVP_2"/>
    <property type="match status" value="1"/>
</dbReference>
<organism evidence="1 2">
    <name type="scientific">Trifolium medium</name>
    <dbReference type="NCBI Taxonomy" id="97028"/>
    <lineage>
        <taxon>Eukaryota</taxon>
        <taxon>Viridiplantae</taxon>
        <taxon>Streptophyta</taxon>
        <taxon>Embryophyta</taxon>
        <taxon>Tracheophyta</taxon>
        <taxon>Spermatophyta</taxon>
        <taxon>Magnoliopsida</taxon>
        <taxon>eudicotyledons</taxon>
        <taxon>Gunneridae</taxon>
        <taxon>Pentapetalae</taxon>
        <taxon>rosids</taxon>
        <taxon>fabids</taxon>
        <taxon>Fabales</taxon>
        <taxon>Fabaceae</taxon>
        <taxon>Papilionoideae</taxon>
        <taxon>50 kb inversion clade</taxon>
        <taxon>NPAAA clade</taxon>
        <taxon>Hologalegina</taxon>
        <taxon>IRL clade</taxon>
        <taxon>Trifolieae</taxon>
        <taxon>Trifolium</taxon>
    </lineage>
</organism>
<proteinExistence type="predicted"/>
<protein>
    <submittedName>
        <fullName evidence="1">Cellular nucleic acid-binding protein</fullName>
    </submittedName>
</protein>
<dbReference type="AlphaFoldDB" id="A0A392V9L2"/>
<evidence type="ECO:0000313" key="2">
    <source>
        <dbReference type="Proteomes" id="UP000265520"/>
    </source>
</evidence>
<feature type="non-terminal residue" evidence="1">
    <location>
        <position position="55"/>
    </location>
</feature>